<keyword evidence="11" id="KW-1185">Reference proteome</keyword>
<keyword evidence="5 6" id="KW-0648">Protein biosynthesis</keyword>
<dbReference type="InterPro" id="IPR054711">
    <property type="entry name" value="eIF3a_PCI_TPR-like"/>
</dbReference>
<proteinExistence type="inferred from homology"/>
<dbReference type="GO" id="GO:0071540">
    <property type="term" value="C:eukaryotic translation initiation factor 3 complex, eIF3e"/>
    <property type="evidence" value="ECO:0007669"/>
    <property type="project" value="TreeGrafter"/>
</dbReference>
<gene>
    <name evidence="9" type="ORF">DME_LOCUS7244</name>
</gene>
<evidence type="ECO:0000256" key="1">
    <source>
        <dbReference type="ARBA" id="ARBA00004496"/>
    </source>
</evidence>
<evidence type="ECO:0000256" key="2">
    <source>
        <dbReference type="ARBA" id="ARBA00022490"/>
    </source>
</evidence>
<feature type="compositionally biased region" description="Polar residues" evidence="7">
    <location>
        <begin position="1067"/>
        <end position="1086"/>
    </location>
</feature>
<evidence type="ECO:0000256" key="4">
    <source>
        <dbReference type="ARBA" id="ARBA00022884"/>
    </source>
</evidence>
<dbReference type="GO" id="GO:0016282">
    <property type="term" value="C:eukaryotic 43S preinitiation complex"/>
    <property type="evidence" value="ECO:0007669"/>
    <property type="project" value="UniProtKB-UniRule"/>
</dbReference>
<dbReference type="WBParaSite" id="DME_0000308501-mRNA-1">
    <property type="protein sequence ID" value="DME_0000308501-mRNA-1"/>
    <property type="gene ID" value="DME_0000308501"/>
</dbReference>
<dbReference type="GO" id="GO:0001732">
    <property type="term" value="P:formation of cytoplasmic translation initiation complex"/>
    <property type="evidence" value="ECO:0007669"/>
    <property type="project" value="UniProtKB-UniRule"/>
</dbReference>
<dbReference type="EMBL" id="UYYG01001159">
    <property type="protein sequence ID" value="VDN57271.1"/>
    <property type="molecule type" value="Genomic_DNA"/>
</dbReference>
<feature type="region of interest" description="Disordered" evidence="7">
    <location>
        <begin position="593"/>
        <end position="614"/>
    </location>
</feature>
<dbReference type="PANTHER" id="PTHR14005:SF0">
    <property type="entry name" value="EUKARYOTIC TRANSLATION INITIATION FACTOR 3 SUBUNIT A"/>
    <property type="match status" value="1"/>
</dbReference>
<evidence type="ECO:0000256" key="6">
    <source>
        <dbReference type="HAMAP-Rule" id="MF_03000"/>
    </source>
</evidence>
<dbReference type="OrthoDB" id="18884at2759"/>
<dbReference type="Proteomes" id="UP000038040">
    <property type="component" value="Unplaced"/>
</dbReference>
<dbReference type="GO" id="GO:0043614">
    <property type="term" value="C:multi-eIF complex"/>
    <property type="evidence" value="ECO:0007669"/>
    <property type="project" value="TreeGrafter"/>
</dbReference>
<dbReference type="Pfam" id="PF22591">
    <property type="entry name" value="eIF3a_PCI_TPR-like"/>
    <property type="match status" value="1"/>
</dbReference>
<evidence type="ECO:0000256" key="7">
    <source>
        <dbReference type="SAM" id="MobiDB-lite"/>
    </source>
</evidence>
<evidence type="ECO:0000256" key="5">
    <source>
        <dbReference type="ARBA" id="ARBA00022917"/>
    </source>
</evidence>
<dbReference type="HAMAP" id="MF_03000">
    <property type="entry name" value="eIF3a"/>
    <property type="match status" value="1"/>
</dbReference>
<feature type="region of interest" description="Disordered" evidence="7">
    <location>
        <begin position="1032"/>
        <end position="1098"/>
    </location>
</feature>
<dbReference type="FunFam" id="4.10.860.10:FF:000001">
    <property type="entry name" value="Eukaryotic translation initiation factor 3 subunit A"/>
    <property type="match status" value="1"/>
</dbReference>
<evidence type="ECO:0000256" key="3">
    <source>
        <dbReference type="ARBA" id="ARBA00022540"/>
    </source>
</evidence>
<dbReference type="GO" id="GO:0003743">
    <property type="term" value="F:translation initiation factor activity"/>
    <property type="evidence" value="ECO:0007669"/>
    <property type="project" value="UniProtKB-UniRule"/>
</dbReference>
<feature type="region of interest" description="Disordered" evidence="7">
    <location>
        <begin position="923"/>
        <end position="959"/>
    </location>
</feature>
<evidence type="ECO:0000313" key="11">
    <source>
        <dbReference type="Proteomes" id="UP000274756"/>
    </source>
</evidence>
<reference evidence="9 11" key="2">
    <citation type="submission" date="2018-11" db="EMBL/GenBank/DDBJ databases">
        <authorList>
            <consortium name="Pathogen Informatics"/>
        </authorList>
    </citation>
    <scope>NUCLEOTIDE SEQUENCE [LARGE SCALE GENOMIC DNA]</scope>
</reference>
<dbReference type="PROSITE" id="PS50250">
    <property type="entry name" value="PCI"/>
    <property type="match status" value="1"/>
</dbReference>
<dbReference type="AlphaFoldDB" id="A0A0N4U7V2"/>
<comment type="function">
    <text evidence="6">RNA-binding component of the eukaryotic translation initiation factor 3 (eIF-3) complex, which is involved in protein synthesis of a specialized repertoire of mRNAs and, together with other initiation factors, stimulates binding of mRNA and methionyl-tRNAi to the 40S ribosome. The eIF-3 complex specifically targets and initiates translation of a subset of mRNAs involved in cell proliferation.</text>
</comment>
<comment type="subunit">
    <text evidence="6">Component of the eukaryotic translation initiation factor 3 (eIF-3) complex.</text>
</comment>
<dbReference type="Proteomes" id="UP000274756">
    <property type="component" value="Unassembled WGS sequence"/>
</dbReference>
<feature type="compositionally biased region" description="Basic and acidic residues" evidence="7">
    <location>
        <begin position="841"/>
        <end position="857"/>
    </location>
</feature>
<dbReference type="GO" id="GO:0071541">
    <property type="term" value="C:eukaryotic translation initiation factor 3 complex, eIF3m"/>
    <property type="evidence" value="ECO:0007669"/>
    <property type="project" value="TreeGrafter"/>
</dbReference>
<dbReference type="PANTHER" id="PTHR14005">
    <property type="entry name" value="EUKARYOTIC TRANSLATION INITIATION FACTOR 3, THETA SUBUNIT"/>
    <property type="match status" value="1"/>
</dbReference>
<feature type="domain" description="PCI" evidence="8">
    <location>
        <begin position="323"/>
        <end position="502"/>
    </location>
</feature>
<evidence type="ECO:0000259" key="8">
    <source>
        <dbReference type="PROSITE" id="PS50250"/>
    </source>
</evidence>
<dbReference type="GO" id="GO:0002188">
    <property type="term" value="P:translation reinitiation"/>
    <property type="evidence" value="ECO:0007669"/>
    <property type="project" value="TreeGrafter"/>
</dbReference>
<dbReference type="InterPro" id="IPR000717">
    <property type="entry name" value="PCI_dom"/>
</dbReference>
<comment type="subcellular location">
    <subcellularLocation>
        <location evidence="1 6">Cytoplasm</location>
    </subcellularLocation>
</comment>
<name>A0A0N4U7V2_DRAME</name>
<comment type="similarity">
    <text evidence="6">Belongs to the eIF-3 subunit A family.</text>
</comment>
<evidence type="ECO:0000313" key="9">
    <source>
        <dbReference type="EMBL" id="VDN57271.1"/>
    </source>
</evidence>
<dbReference type="Gene3D" id="4.10.860.10">
    <property type="entry name" value="UVR domain"/>
    <property type="match status" value="1"/>
</dbReference>
<protein>
    <recommendedName>
        <fullName evidence="6">Eukaryotic translation initiation factor 3 subunit A</fullName>
        <shortName evidence="6">eIF3a</shortName>
    </recommendedName>
    <alternativeName>
        <fullName evidence="6">Eukaryotic translation initiation factor 3 subunit 10</fullName>
    </alternativeName>
</protein>
<feature type="compositionally biased region" description="Basic and acidic residues" evidence="7">
    <location>
        <begin position="941"/>
        <end position="957"/>
    </location>
</feature>
<keyword evidence="3 6" id="KW-0396">Initiation factor</keyword>
<feature type="compositionally biased region" description="Basic and acidic residues" evidence="7">
    <location>
        <begin position="1087"/>
        <end position="1098"/>
    </location>
</feature>
<evidence type="ECO:0000313" key="12">
    <source>
        <dbReference type="WBParaSite" id="DME_0000308501-mRNA-1"/>
    </source>
</evidence>
<keyword evidence="2 6" id="KW-0963">Cytoplasm</keyword>
<feature type="region of interest" description="Disordered" evidence="7">
    <location>
        <begin position="841"/>
        <end position="872"/>
    </location>
</feature>
<dbReference type="GO" id="GO:0003729">
    <property type="term" value="F:mRNA binding"/>
    <property type="evidence" value="ECO:0007669"/>
    <property type="project" value="TreeGrafter"/>
</dbReference>
<keyword evidence="4 6" id="KW-0694">RNA-binding</keyword>
<organism evidence="10 12">
    <name type="scientific">Dracunculus medinensis</name>
    <name type="common">Guinea worm</name>
    <dbReference type="NCBI Taxonomy" id="318479"/>
    <lineage>
        <taxon>Eukaryota</taxon>
        <taxon>Metazoa</taxon>
        <taxon>Ecdysozoa</taxon>
        <taxon>Nematoda</taxon>
        <taxon>Chromadorea</taxon>
        <taxon>Rhabditida</taxon>
        <taxon>Spirurina</taxon>
        <taxon>Dracunculoidea</taxon>
        <taxon>Dracunculidae</taxon>
        <taxon>Dracunculus</taxon>
    </lineage>
</organism>
<dbReference type="GO" id="GO:0033290">
    <property type="term" value="C:eukaryotic 48S preinitiation complex"/>
    <property type="evidence" value="ECO:0007669"/>
    <property type="project" value="UniProtKB-UniRule"/>
</dbReference>
<dbReference type="InterPro" id="IPR027512">
    <property type="entry name" value="EIF3A"/>
</dbReference>
<evidence type="ECO:0000313" key="10">
    <source>
        <dbReference type="Proteomes" id="UP000038040"/>
    </source>
</evidence>
<dbReference type="STRING" id="318479.A0A0N4U7V2"/>
<sequence length="1098" mass="128322">MPPVFFQKPETALKRAQELISVGKEIDALETLHDTIKSKRHKQWTKTHEQIMLKHVELCVSLRKAHMAKDAMFQYKALTQQVSTKSLETVTLCYLDLAQQKTEEAQKTSLEKVEEIEDLDMADAPENLLLSAVSGAAAQDRMDRTVLSPWLRFLWESYRNCLDLLRNNSVFEQLYHRIARQSFEFCLKYQRRTEFRKLCDHLRLHLTQIQKHQHLPHVVKLTSAESLTLMQDTRLIQLDTAIQMELWQEAYRSAEDVHGMMQLSKDKDKRMVKPASYVNYYDKLALVFWKADNRLFHAAALLQKFIIYKDMKKMFTAEEATDQATRVLLATLSIADGADNPSDLTRHLDIEEQHIANMRILSNLLRLPIAPTRAGILKEIARLNLPDIAHDSAKSLYCLLECDFTPLRLAASVQTELSKIQEMQKPEYDQYVSALHGVTATKIVKQMSLIYDTLSIKRVHEMIPFYNDIEFERFFVDICKHRYVRARIDHRDNCVHFCSADATLASAFEWEGSDGFIGDFAQVGIEGIRGHLELMHRQLREIVEILDADSLRTEALEHIKRHAEVYAYHKDNDYQRMLMRRKKIETYKETSERLKLEKSQQAQAEANRKEELRRAEEMRRLEQENIEKEKMRKQAEQEEIDRKVRAEKMKRIQATPIYQAIVKDHGEEAFQNMDPDSVLREQRDRLDEQRREQQARLQQQEKKFDHMVRAYHLHEMIERKKISDEYARTAPVLHEEYEKRRVFMAIQEHEEAVSTYERMQKVSSDAAAFLEIVKNNHREEFEKKMAEWAQRLQHEKKHRLAQRLEERKRIRREKWLQSRELEQKRAKEALEQARREELERERRAAREAQRQPKREQIDSAADSDVDWRKGAQPTAVRVPAVIQRQQTTDRIESERQRDNRPIFNQAASEADSGLWVRGQVTAGAKQQETPARGSLVMPRHQVSERDSARMNDTDHGNWRRGQTVKSYKESILNPADVRSATTASDTGIWRRGLTTVRQGGDGDVNIAHVSSSQTATSESNQSWRQRPRLVDGALAPSNGVSHSHEQDGSALGEITDLDNGGKWSHISPRNQQQQMRNRLAQTTTTRKTAENDRNWRKK</sequence>
<accession>A0A0N4U7V2</accession>
<reference evidence="12" key="1">
    <citation type="submission" date="2017-02" db="UniProtKB">
        <authorList>
            <consortium name="WormBaseParasite"/>
        </authorList>
    </citation>
    <scope>IDENTIFICATION</scope>
</reference>
<dbReference type="Gene3D" id="1.25.40.860">
    <property type="match status" value="1"/>
</dbReference>